<evidence type="ECO:0000313" key="1">
    <source>
        <dbReference type="EMBL" id="JAD19404.1"/>
    </source>
</evidence>
<organism evidence="1">
    <name type="scientific">Arundo donax</name>
    <name type="common">Giant reed</name>
    <name type="synonym">Donax arundinaceus</name>
    <dbReference type="NCBI Taxonomy" id="35708"/>
    <lineage>
        <taxon>Eukaryota</taxon>
        <taxon>Viridiplantae</taxon>
        <taxon>Streptophyta</taxon>
        <taxon>Embryophyta</taxon>
        <taxon>Tracheophyta</taxon>
        <taxon>Spermatophyta</taxon>
        <taxon>Magnoliopsida</taxon>
        <taxon>Liliopsida</taxon>
        <taxon>Poales</taxon>
        <taxon>Poaceae</taxon>
        <taxon>PACMAD clade</taxon>
        <taxon>Arundinoideae</taxon>
        <taxon>Arundineae</taxon>
        <taxon>Arundo</taxon>
    </lineage>
</organism>
<reference evidence="1" key="1">
    <citation type="submission" date="2014-09" db="EMBL/GenBank/DDBJ databases">
        <authorList>
            <person name="Magalhaes I.L.F."/>
            <person name="Oliveira U."/>
            <person name="Santos F.R."/>
            <person name="Vidigal T.H.D.A."/>
            <person name="Brescovit A.D."/>
            <person name="Santos A.J."/>
        </authorList>
    </citation>
    <scope>NUCLEOTIDE SEQUENCE</scope>
    <source>
        <tissue evidence="1">Shoot tissue taken approximately 20 cm above the soil surface</tissue>
    </source>
</reference>
<proteinExistence type="predicted"/>
<dbReference type="AlphaFoldDB" id="A0A0A8XZG8"/>
<reference evidence="1" key="2">
    <citation type="journal article" date="2015" name="Data Brief">
        <title>Shoot transcriptome of the giant reed, Arundo donax.</title>
        <authorList>
            <person name="Barrero R.A."/>
            <person name="Guerrero F.D."/>
            <person name="Moolhuijzen P."/>
            <person name="Goolsby J.A."/>
            <person name="Tidwell J."/>
            <person name="Bellgard S.E."/>
            <person name="Bellgard M.I."/>
        </authorList>
    </citation>
    <scope>NUCLEOTIDE SEQUENCE</scope>
    <source>
        <tissue evidence="1">Shoot tissue taken approximately 20 cm above the soil surface</tissue>
    </source>
</reference>
<protein>
    <submittedName>
        <fullName evidence="1">Uncharacterized protein</fullName>
    </submittedName>
</protein>
<name>A0A0A8XZG8_ARUDO</name>
<sequence>MIGLSGGLDSVDGHRKETSSALAFLARQMNPQVRRTLSAQ</sequence>
<dbReference type="EMBL" id="GBRH01278491">
    <property type="protein sequence ID" value="JAD19404.1"/>
    <property type="molecule type" value="Transcribed_RNA"/>
</dbReference>
<accession>A0A0A8XZG8</accession>